<dbReference type="AlphaFoldDB" id="A0A1I7B252"/>
<dbReference type="STRING" id="477690.SAMN05216474_2480"/>
<dbReference type="RefSeq" id="WP_090250573.1">
    <property type="nucleotide sequence ID" value="NZ_FPAS01000004.1"/>
</dbReference>
<accession>A0A1I7B252</accession>
<reference evidence="1 2" key="1">
    <citation type="submission" date="2016-10" db="EMBL/GenBank/DDBJ databases">
        <authorList>
            <person name="de Groot N.N."/>
        </authorList>
    </citation>
    <scope>NUCLEOTIDE SEQUENCE [LARGE SCALE GENOMIC DNA]</scope>
    <source>
        <strain evidence="1 2">CGMCC 1.7005</strain>
    </source>
</reference>
<evidence type="ECO:0000313" key="1">
    <source>
        <dbReference type="EMBL" id="SFT81263.1"/>
    </source>
</evidence>
<gene>
    <name evidence="1" type="ORF">SAMN05216474_2480</name>
</gene>
<keyword evidence="2" id="KW-1185">Reference proteome</keyword>
<dbReference type="EMBL" id="FPAS01000004">
    <property type="protein sequence ID" value="SFT81263.1"/>
    <property type="molecule type" value="Genomic_DNA"/>
</dbReference>
<protein>
    <submittedName>
        <fullName evidence="1">Uncharacterized protein</fullName>
    </submittedName>
</protein>
<evidence type="ECO:0000313" key="2">
    <source>
        <dbReference type="Proteomes" id="UP000236454"/>
    </source>
</evidence>
<dbReference type="Proteomes" id="UP000236454">
    <property type="component" value="Unassembled WGS sequence"/>
</dbReference>
<dbReference type="OrthoDB" id="979826at2"/>
<proteinExistence type="predicted"/>
<name>A0A1I7B252_9FLAO</name>
<organism evidence="1 2">
    <name type="scientific">Lishizhenia tianjinensis</name>
    <dbReference type="NCBI Taxonomy" id="477690"/>
    <lineage>
        <taxon>Bacteria</taxon>
        <taxon>Pseudomonadati</taxon>
        <taxon>Bacteroidota</taxon>
        <taxon>Flavobacteriia</taxon>
        <taxon>Flavobacteriales</taxon>
        <taxon>Crocinitomicaceae</taxon>
        <taxon>Lishizhenia</taxon>
    </lineage>
</organism>
<sequence>MNSSIEFTFHEINALNKLLGQIKSEAHLIADDINFFAMSPFIISVFEKIHKEYKNQIRTKYKNKKFKATGPEIDLSLLNDFQLTDQRYVGERIQRISELSQPGKDYIKGLDKEKREEYCDSIFAPFKPTEKQRQEILAVLASISNTK</sequence>